<evidence type="ECO:0000313" key="13">
    <source>
        <dbReference type="EMBL" id="MBB6132399.1"/>
    </source>
</evidence>
<dbReference type="SUPFAM" id="SSF54523">
    <property type="entry name" value="Pili subunits"/>
    <property type="match status" value="1"/>
</dbReference>
<evidence type="ECO:0000256" key="9">
    <source>
        <dbReference type="ARBA" id="ARBA00025772"/>
    </source>
</evidence>
<keyword evidence="8 11" id="KW-0472">Membrane</keyword>
<dbReference type="InterPro" id="IPR022346">
    <property type="entry name" value="T2SS_GspH"/>
</dbReference>
<accession>A0A7W9U815</accession>
<dbReference type="Proteomes" id="UP000540787">
    <property type="component" value="Unassembled WGS sequence"/>
</dbReference>
<evidence type="ECO:0000256" key="4">
    <source>
        <dbReference type="ARBA" id="ARBA00022481"/>
    </source>
</evidence>
<feature type="transmembrane region" description="Helical" evidence="11">
    <location>
        <begin position="21"/>
        <end position="44"/>
    </location>
</feature>
<keyword evidence="5" id="KW-0997">Cell inner membrane</keyword>
<evidence type="ECO:0000256" key="6">
    <source>
        <dbReference type="ARBA" id="ARBA00022692"/>
    </source>
</evidence>
<name>A0A7W9U815_9BURK</name>
<keyword evidence="14" id="KW-1185">Reference proteome</keyword>
<comment type="subcellular location">
    <subcellularLocation>
        <location evidence="1">Cell inner membrane</location>
        <topology evidence="1">Single-pass membrane protein</topology>
    </subcellularLocation>
</comment>
<dbReference type="EMBL" id="JACHBX010000001">
    <property type="protein sequence ID" value="MBB6132399.1"/>
    <property type="molecule type" value="Genomic_DNA"/>
</dbReference>
<evidence type="ECO:0000256" key="11">
    <source>
        <dbReference type="SAM" id="Phobius"/>
    </source>
</evidence>
<keyword evidence="7 11" id="KW-1133">Transmembrane helix</keyword>
<comment type="similarity">
    <text evidence="9">Belongs to the GSP H family.</text>
</comment>
<dbReference type="Gene3D" id="3.55.40.10">
    <property type="entry name" value="minor pseudopilin epsh domain"/>
    <property type="match status" value="1"/>
</dbReference>
<dbReference type="Pfam" id="PF12019">
    <property type="entry name" value="GspH"/>
    <property type="match status" value="1"/>
</dbReference>
<dbReference type="RefSeq" id="WP_229424564.1">
    <property type="nucleotide sequence ID" value="NZ_JACHBX010000001.1"/>
</dbReference>
<evidence type="ECO:0000313" key="14">
    <source>
        <dbReference type="Proteomes" id="UP000540787"/>
    </source>
</evidence>
<dbReference type="AlphaFoldDB" id="A0A7W9U815"/>
<evidence type="ECO:0000256" key="5">
    <source>
        <dbReference type="ARBA" id="ARBA00022519"/>
    </source>
</evidence>
<keyword evidence="3" id="KW-1003">Cell membrane</keyword>
<gene>
    <name evidence="13" type="ORF">HD842_000510</name>
</gene>
<dbReference type="GO" id="GO:0005886">
    <property type="term" value="C:plasma membrane"/>
    <property type="evidence" value="ECO:0007669"/>
    <property type="project" value="UniProtKB-SubCell"/>
</dbReference>
<dbReference type="GO" id="GO:0015627">
    <property type="term" value="C:type II protein secretion system complex"/>
    <property type="evidence" value="ECO:0007669"/>
    <property type="project" value="InterPro"/>
</dbReference>
<dbReference type="InterPro" id="IPR045584">
    <property type="entry name" value="Pilin-like"/>
</dbReference>
<proteinExistence type="inferred from homology"/>
<organism evidence="13 14">
    <name type="scientific">Massilia aurea</name>
    <dbReference type="NCBI Taxonomy" id="373040"/>
    <lineage>
        <taxon>Bacteria</taxon>
        <taxon>Pseudomonadati</taxon>
        <taxon>Pseudomonadota</taxon>
        <taxon>Betaproteobacteria</taxon>
        <taxon>Burkholderiales</taxon>
        <taxon>Oxalobacteraceae</taxon>
        <taxon>Telluria group</taxon>
        <taxon>Massilia</taxon>
    </lineage>
</organism>
<keyword evidence="4" id="KW-0488">Methylation</keyword>
<evidence type="ECO:0000256" key="3">
    <source>
        <dbReference type="ARBA" id="ARBA00022475"/>
    </source>
</evidence>
<dbReference type="GO" id="GO:0015628">
    <property type="term" value="P:protein secretion by the type II secretion system"/>
    <property type="evidence" value="ECO:0007669"/>
    <property type="project" value="InterPro"/>
</dbReference>
<evidence type="ECO:0000256" key="1">
    <source>
        <dbReference type="ARBA" id="ARBA00004377"/>
    </source>
</evidence>
<comment type="caution">
    <text evidence="13">The sequence shown here is derived from an EMBL/GenBank/DDBJ whole genome shotgun (WGS) entry which is preliminary data.</text>
</comment>
<keyword evidence="6 11" id="KW-0812">Transmembrane</keyword>
<evidence type="ECO:0000256" key="7">
    <source>
        <dbReference type="ARBA" id="ARBA00022989"/>
    </source>
</evidence>
<evidence type="ECO:0000256" key="10">
    <source>
        <dbReference type="ARBA" id="ARBA00030775"/>
    </source>
</evidence>
<evidence type="ECO:0000256" key="8">
    <source>
        <dbReference type="ARBA" id="ARBA00023136"/>
    </source>
</evidence>
<reference evidence="13 14" key="1">
    <citation type="submission" date="2020-08" db="EMBL/GenBank/DDBJ databases">
        <title>The Agave Microbiome: Exploring the role of microbial communities in plant adaptations to desert environments.</title>
        <authorList>
            <person name="Partida-Martinez L.P."/>
        </authorList>
    </citation>
    <scope>NUCLEOTIDE SEQUENCE [LARGE SCALE GENOMIC DNA]</scope>
    <source>
        <strain evidence="13 14">AT3.2</strain>
    </source>
</reference>
<sequence length="197" mass="20701">MTTRLETTPARAILRRHCTGLSMAELAVVLGMVAITSSLAAPGLHRIVQGQELRVAAADLYSAVQLTRSMAIARNEPVILTSNDAAGIDWSRGWTVYVDRDNNRQAGAGDDILAVRATLPQGVQVSYSFASPAAPQYIAYNGAGRSCSTTSSAAARPGTLSLFHGGGIRRIKINMLGRPRLCNPARDAGCDGVAAPP</sequence>
<feature type="domain" description="General secretion pathway GspH" evidence="12">
    <location>
        <begin position="56"/>
        <end position="177"/>
    </location>
</feature>
<evidence type="ECO:0000259" key="12">
    <source>
        <dbReference type="Pfam" id="PF12019"/>
    </source>
</evidence>
<protein>
    <recommendedName>
        <fullName evidence="2">Type II secretion system protein H</fullName>
    </recommendedName>
    <alternativeName>
        <fullName evidence="10">General secretion pathway protein H</fullName>
    </alternativeName>
</protein>
<evidence type="ECO:0000256" key="2">
    <source>
        <dbReference type="ARBA" id="ARBA00021549"/>
    </source>
</evidence>